<gene>
    <name evidence="3" type="ORF">IC621_01370</name>
</gene>
<feature type="domain" description="Glycosyltransferase subfamily 4-like N-terminal" evidence="2">
    <location>
        <begin position="17"/>
        <end position="174"/>
    </location>
</feature>
<organism evidence="3 4">
    <name type="scientific">Metabacillus arenae</name>
    <dbReference type="NCBI Taxonomy" id="2771434"/>
    <lineage>
        <taxon>Bacteria</taxon>
        <taxon>Bacillati</taxon>
        <taxon>Bacillota</taxon>
        <taxon>Bacilli</taxon>
        <taxon>Bacillales</taxon>
        <taxon>Bacillaceae</taxon>
        <taxon>Metabacillus</taxon>
    </lineage>
</organism>
<comment type="caution">
    <text evidence="3">The sequence shown here is derived from an EMBL/GenBank/DDBJ whole genome shotgun (WGS) entry which is preliminary data.</text>
</comment>
<dbReference type="Pfam" id="PF13439">
    <property type="entry name" value="Glyco_transf_4"/>
    <property type="match status" value="1"/>
</dbReference>
<feature type="domain" description="Glycosyl transferase family 1" evidence="1">
    <location>
        <begin position="183"/>
        <end position="340"/>
    </location>
</feature>
<sequence>MGSPIRILHVVVNMNRGGAETLIMNLYRNIDRSKIQFDFLTCKEGVFDKEIVEMGGKVHRIPYLTDGGHFAYLKNLDHFFILNSQYKIVHSHMDKMSGFVLKAAKKAGIPVRIAHSHNTQSEGGFAARLYKSYAGSYIRNSATHYLACSKLAANWLFKNNLKSTVLLQNGIDTQKFAYSKEVRDEVRKELGLNKDCLVLGHVGRFNHQKNHAFLIDVFYELHKQKPDAILVLVGDGPLRSNIEDKVNKKKLDGKVKFLGVRSDIHCLLQAFDIFVFPSFHEGLPLTLIEAQGAGLPCVISENVSEEVDLGINLAKFLSITDKEEWLNEIQRICNEKATRKIPKQALAEQGYDIKNTAYLINNFYLGLAR</sequence>
<dbReference type="PANTHER" id="PTHR45947">
    <property type="entry name" value="SULFOQUINOVOSYL TRANSFERASE SQD2"/>
    <property type="match status" value="1"/>
</dbReference>
<dbReference type="AlphaFoldDB" id="A0A926NCU3"/>
<dbReference type="RefSeq" id="WP_191154953.1">
    <property type="nucleotide sequence ID" value="NZ_JACXAI010000001.1"/>
</dbReference>
<evidence type="ECO:0000259" key="2">
    <source>
        <dbReference type="Pfam" id="PF13439"/>
    </source>
</evidence>
<dbReference type="Pfam" id="PF00534">
    <property type="entry name" value="Glycos_transf_1"/>
    <property type="match status" value="1"/>
</dbReference>
<name>A0A926NCU3_9BACI</name>
<evidence type="ECO:0000313" key="4">
    <source>
        <dbReference type="Proteomes" id="UP000626844"/>
    </source>
</evidence>
<proteinExistence type="predicted"/>
<dbReference type="CDD" id="cd03812">
    <property type="entry name" value="GT4_CapH-like"/>
    <property type="match status" value="1"/>
</dbReference>
<dbReference type="InterPro" id="IPR001296">
    <property type="entry name" value="Glyco_trans_1"/>
</dbReference>
<dbReference type="Proteomes" id="UP000626844">
    <property type="component" value="Unassembled WGS sequence"/>
</dbReference>
<evidence type="ECO:0000259" key="1">
    <source>
        <dbReference type="Pfam" id="PF00534"/>
    </source>
</evidence>
<keyword evidence="4" id="KW-1185">Reference proteome</keyword>
<dbReference type="SUPFAM" id="SSF53756">
    <property type="entry name" value="UDP-Glycosyltransferase/glycogen phosphorylase"/>
    <property type="match status" value="1"/>
</dbReference>
<dbReference type="GO" id="GO:0016757">
    <property type="term" value="F:glycosyltransferase activity"/>
    <property type="evidence" value="ECO:0007669"/>
    <property type="project" value="InterPro"/>
</dbReference>
<accession>A0A926NCU3</accession>
<reference evidence="3" key="1">
    <citation type="submission" date="2020-09" db="EMBL/GenBank/DDBJ databases">
        <title>A novel bacterium of genus Bacillus, isolated from South China Sea.</title>
        <authorList>
            <person name="Huang H."/>
            <person name="Mo K."/>
            <person name="Hu Y."/>
        </authorList>
    </citation>
    <scope>NUCLEOTIDE SEQUENCE</scope>
    <source>
        <strain evidence="3">IB182487</strain>
    </source>
</reference>
<dbReference type="PANTHER" id="PTHR45947:SF3">
    <property type="entry name" value="SULFOQUINOVOSYL TRANSFERASE SQD2"/>
    <property type="match status" value="1"/>
</dbReference>
<protein>
    <submittedName>
        <fullName evidence="3">Glycosyltransferase family 1 protein</fullName>
    </submittedName>
</protein>
<dbReference type="InterPro" id="IPR028098">
    <property type="entry name" value="Glyco_trans_4-like_N"/>
</dbReference>
<dbReference type="EMBL" id="JACXAI010000001">
    <property type="protein sequence ID" value="MBD1378866.1"/>
    <property type="molecule type" value="Genomic_DNA"/>
</dbReference>
<dbReference type="Gene3D" id="3.40.50.2000">
    <property type="entry name" value="Glycogen Phosphorylase B"/>
    <property type="match status" value="2"/>
</dbReference>
<dbReference type="InterPro" id="IPR050194">
    <property type="entry name" value="Glycosyltransferase_grp1"/>
</dbReference>
<evidence type="ECO:0000313" key="3">
    <source>
        <dbReference type="EMBL" id="MBD1378866.1"/>
    </source>
</evidence>